<dbReference type="Proteomes" id="UP000887116">
    <property type="component" value="Unassembled WGS sequence"/>
</dbReference>
<comment type="caution">
    <text evidence="1">The sequence shown here is derived from an EMBL/GenBank/DDBJ whole genome shotgun (WGS) entry which is preliminary data.</text>
</comment>
<keyword evidence="2" id="KW-1185">Reference proteome</keyword>
<organism evidence="1 2">
    <name type="scientific">Trichonephila clavata</name>
    <name type="common">Joro spider</name>
    <name type="synonym">Nephila clavata</name>
    <dbReference type="NCBI Taxonomy" id="2740835"/>
    <lineage>
        <taxon>Eukaryota</taxon>
        <taxon>Metazoa</taxon>
        <taxon>Ecdysozoa</taxon>
        <taxon>Arthropoda</taxon>
        <taxon>Chelicerata</taxon>
        <taxon>Arachnida</taxon>
        <taxon>Araneae</taxon>
        <taxon>Araneomorphae</taxon>
        <taxon>Entelegynae</taxon>
        <taxon>Araneoidea</taxon>
        <taxon>Nephilidae</taxon>
        <taxon>Trichonephila</taxon>
    </lineage>
</organism>
<proteinExistence type="predicted"/>
<protein>
    <submittedName>
        <fullName evidence="1">Uncharacterized protein</fullName>
    </submittedName>
</protein>
<dbReference type="EMBL" id="BMAO01031465">
    <property type="protein sequence ID" value="GFQ75294.1"/>
    <property type="molecule type" value="Genomic_DNA"/>
</dbReference>
<sequence>MTLLLPRHFIFVRKAILIYSLPSCSLCHSERGSSILPVLPSSNPLLDRSRDLCIATPFELAAALEKKTRAKFRLLSWKPHGVPSQTMRIEDLPVGSAARR</sequence>
<evidence type="ECO:0000313" key="1">
    <source>
        <dbReference type="EMBL" id="GFQ75294.1"/>
    </source>
</evidence>
<dbReference type="AlphaFoldDB" id="A0A8X6GWS9"/>
<reference evidence="1" key="1">
    <citation type="submission" date="2020-07" db="EMBL/GenBank/DDBJ databases">
        <title>Multicomponent nature underlies the extraordinary mechanical properties of spider dragline silk.</title>
        <authorList>
            <person name="Kono N."/>
            <person name="Nakamura H."/>
            <person name="Mori M."/>
            <person name="Yoshida Y."/>
            <person name="Ohtoshi R."/>
            <person name="Malay A.D."/>
            <person name="Moran D.A.P."/>
            <person name="Tomita M."/>
            <person name="Numata K."/>
            <person name="Arakawa K."/>
        </authorList>
    </citation>
    <scope>NUCLEOTIDE SEQUENCE</scope>
</reference>
<accession>A0A8X6GWS9</accession>
<name>A0A8X6GWS9_TRICU</name>
<gene>
    <name evidence="1" type="ORF">TNCT_169791</name>
</gene>
<evidence type="ECO:0000313" key="2">
    <source>
        <dbReference type="Proteomes" id="UP000887116"/>
    </source>
</evidence>